<dbReference type="GO" id="GO:0006637">
    <property type="term" value="P:acyl-CoA metabolic process"/>
    <property type="evidence" value="ECO:0007669"/>
    <property type="project" value="TreeGrafter"/>
</dbReference>
<name>A0A432M806_9GAMM</name>
<dbReference type="Pfam" id="PF00501">
    <property type="entry name" value="AMP-binding"/>
    <property type="match status" value="1"/>
</dbReference>
<evidence type="ECO:0000256" key="2">
    <source>
        <dbReference type="ARBA" id="ARBA00022598"/>
    </source>
</evidence>
<keyword evidence="2" id="KW-0436">Ligase</keyword>
<keyword evidence="3" id="KW-0547">Nucleotide-binding</keyword>
<evidence type="ECO:0000313" key="8">
    <source>
        <dbReference type="Proteomes" id="UP000274358"/>
    </source>
</evidence>
<dbReference type="InterPro" id="IPR025110">
    <property type="entry name" value="AMP-bd_C"/>
</dbReference>
<dbReference type="GO" id="GO:0015645">
    <property type="term" value="F:fatty acid ligase activity"/>
    <property type="evidence" value="ECO:0007669"/>
    <property type="project" value="TreeGrafter"/>
</dbReference>
<comment type="similarity">
    <text evidence="1">Belongs to the ATP-dependent AMP-binding enzyme family.</text>
</comment>
<evidence type="ECO:0000259" key="5">
    <source>
        <dbReference type="Pfam" id="PF00501"/>
    </source>
</evidence>
<evidence type="ECO:0000256" key="1">
    <source>
        <dbReference type="ARBA" id="ARBA00006432"/>
    </source>
</evidence>
<dbReference type="PANTHER" id="PTHR43605:SF10">
    <property type="entry name" value="ACYL-COA SYNTHETASE MEDIUM CHAIN FAMILY MEMBER 3"/>
    <property type="match status" value="1"/>
</dbReference>
<sequence length="573" mass="63787">MTGHTRSSRVFIDARDFLLRHRTDYATAYRDFQWPQLDTFNWALDYFDSIACGNDKPALWIVEAASGDQASYSFAQMSERSSRIANWLRGVGVARGDRILLMLPNRVELWDAMLAAMKLGAVVLPAATQLSADEVRDRIQVGAAKFAIVDENAAGKFEQSDLGLIQKIVAGAPRDGWLSMSEGYASPAAFKPDGVTHADDSMLLYFTSGTTSKPKLVEHTHRTYPVGSLTTMYWAGLQPGDIHWNISSPGWAKHAWSCFYAPWNAQACVFAFNYARFEPKLVLDALVNYPVTTMCAPPTVWRMLVQQPLASFDVKLREIVGAGEPLNPEIIERVKKAWGVTIRDGYGQTETTCLIGNSPGQPVVAGSMGRPLPGCRITLLDLDGAPVDEGEIALPVGPDVPRPVGLMTGYADNPEATAHAMRQDHYRTSDIAMRRDDGYFVYIGRADDVFKSSDYRLSPFELESVLIEHPAIAEAAVVPSPDPVRLAVPKAFITLRLGYGESSALALEIFRYSREKLAPYQRIRRLQFAELPKTISGKIRRVELRLREIERGDDLVTRMPGEYWEEDFVSELK</sequence>
<feature type="domain" description="AMP-binding enzyme C-terminal" evidence="6">
    <location>
        <begin position="461"/>
        <end position="538"/>
    </location>
</feature>
<dbReference type="InterPro" id="IPR000873">
    <property type="entry name" value="AMP-dep_synth/lig_dom"/>
</dbReference>
<dbReference type="Gene3D" id="3.40.50.12780">
    <property type="entry name" value="N-terminal domain of ligase-like"/>
    <property type="match status" value="1"/>
</dbReference>
<reference evidence="7 8" key="1">
    <citation type="submission" date="2018-12" db="EMBL/GenBank/DDBJ databases">
        <title>Dyella dinghuensis sp. nov. DHOA06 and Dyella choica sp. nov. 4M-K27, isolated from forest soil.</title>
        <authorList>
            <person name="Qiu L.-H."/>
            <person name="Gao Z.-H."/>
        </authorList>
    </citation>
    <scope>NUCLEOTIDE SEQUENCE [LARGE SCALE GENOMIC DNA]</scope>
    <source>
        <strain evidence="7 8">4M-K27</strain>
    </source>
</reference>
<feature type="domain" description="AMP-dependent synthetase/ligase" evidence="5">
    <location>
        <begin position="54"/>
        <end position="392"/>
    </location>
</feature>
<dbReference type="InterPro" id="IPR042099">
    <property type="entry name" value="ANL_N_sf"/>
</dbReference>
<dbReference type="Gene3D" id="3.30.300.30">
    <property type="match status" value="1"/>
</dbReference>
<dbReference type="GO" id="GO:0005524">
    <property type="term" value="F:ATP binding"/>
    <property type="evidence" value="ECO:0007669"/>
    <property type="project" value="UniProtKB-KW"/>
</dbReference>
<evidence type="ECO:0000256" key="4">
    <source>
        <dbReference type="ARBA" id="ARBA00022840"/>
    </source>
</evidence>
<dbReference type="AlphaFoldDB" id="A0A432M806"/>
<dbReference type="SUPFAM" id="SSF56801">
    <property type="entry name" value="Acetyl-CoA synthetase-like"/>
    <property type="match status" value="1"/>
</dbReference>
<protein>
    <submittedName>
        <fullName evidence="7">AMP-dependent synthetase</fullName>
    </submittedName>
</protein>
<dbReference type="PANTHER" id="PTHR43605">
    <property type="entry name" value="ACYL-COENZYME A SYNTHETASE"/>
    <property type="match status" value="1"/>
</dbReference>
<evidence type="ECO:0000259" key="6">
    <source>
        <dbReference type="Pfam" id="PF13193"/>
    </source>
</evidence>
<proteinExistence type="inferred from homology"/>
<keyword evidence="4" id="KW-0067">ATP-binding</keyword>
<dbReference type="InterPro" id="IPR020845">
    <property type="entry name" value="AMP-binding_CS"/>
</dbReference>
<dbReference type="Pfam" id="PF13193">
    <property type="entry name" value="AMP-binding_C"/>
    <property type="match status" value="1"/>
</dbReference>
<evidence type="ECO:0000313" key="7">
    <source>
        <dbReference type="EMBL" id="RUL77663.1"/>
    </source>
</evidence>
<dbReference type="CDD" id="cd05974">
    <property type="entry name" value="MACS_like_1"/>
    <property type="match status" value="1"/>
</dbReference>
<dbReference type="GO" id="GO:0016405">
    <property type="term" value="F:CoA-ligase activity"/>
    <property type="evidence" value="ECO:0007669"/>
    <property type="project" value="UniProtKB-ARBA"/>
</dbReference>
<evidence type="ECO:0000256" key="3">
    <source>
        <dbReference type="ARBA" id="ARBA00022741"/>
    </source>
</evidence>
<gene>
    <name evidence="7" type="ORF">EKH80_07250</name>
</gene>
<dbReference type="GO" id="GO:0004321">
    <property type="term" value="F:fatty-acyl-CoA synthase activity"/>
    <property type="evidence" value="ECO:0007669"/>
    <property type="project" value="TreeGrafter"/>
</dbReference>
<dbReference type="InterPro" id="IPR045851">
    <property type="entry name" value="AMP-bd_C_sf"/>
</dbReference>
<organism evidence="7 8">
    <name type="scientific">Dyella choica</name>
    <dbReference type="NCBI Taxonomy" id="1927959"/>
    <lineage>
        <taxon>Bacteria</taxon>
        <taxon>Pseudomonadati</taxon>
        <taxon>Pseudomonadota</taxon>
        <taxon>Gammaproteobacteria</taxon>
        <taxon>Lysobacterales</taxon>
        <taxon>Rhodanobacteraceae</taxon>
        <taxon>Dyella</taxon>
    </lineage>
</organism>
<accession>A0A432M806</accession>
<keyword evidence="8" id="KW-1185">Reference proteome</keyword>
<dbReference type="EMBL" id="RYYV01000004">
    <property type="protein sequence ID" value="RUL77663.1"/>
    <property type="molecule type" value="Genomic_DNA"/>
</dbReference>
<dbReference type="GO" id="GO:0006633">
    <property type="term" value="P:fatty acid biosynthetic process"/>
    <property type="evidence" value="ECO:0007669"/>
    <property type="project" value="TreeGrafter"/>
</dbReference>
<dbReference type="Proteomes" id="UP000274358">
    <property type="component" value="Unassembled WGS sequence"/>
</dbReference>
<dbReference type="PROSITE" id="PS00455">
    <property type="entry name" value="AMP_BINDING"/>
    <property type="match status" value="1"/>
</dbReference>
<dbReference type="RefSeq" id="WP_126684058.1">
    <property type="nucleotide sequence ID" value="NZ_RYYV01000004.1"/>
</dbReference>
<dbReference type="OrthoDB" id="9803968at2"/>
<comment type="caution">
    <text evidence="7">The sequence shown here is derived from an EMBL/GenBank/DDBJ whole genome shotgun (WGS) entry which is preliminary data.</text>
</comment>
<dbReference type="InterPro" id="IPR051087">
    <property type="entry name" value="Mitochondrial_ACSM"/>
</dbReference>